<feature type="signal peptide" evidence="10">
    <location>
        <begin position="1"/>
        <end position="23"/>
    </location>
</feature>
<evidence type="ECO:0000256" key="9">
    <source>
        <dbReference type="SAM" id="MobiDB-lite"/>
    </source>
</evidence>
<name>A0A1H3EXV4_9BACT</name>
<feature type="domain" description="Secretion system C-terminal sorting" evidence="12">
    <location>
        <begin position="506"/>
        <end position="575"/>
    </location>
</feature>
<dbReference type="Pfam" id="PF05572">
    <property type="entry name" value="Peptidase_M43"/>
    <property type="match status" value="1"/>
</dbReference>
<dbReference type="InterPro" id="IPR008754">
    <property type="entry name" value="Peptidase_M43"/>
</dbReference>
<dbReference type="Proteomes" id="UP000199249">
    <property type="component" value="Unassembled WGS sequence"/>
</dbReference>
<keyword evidence="7" id="KW-0482">Metalloprotease</keyword>
<dbReference type="GO" id="GO:0008237">
    <property type="term" value="F:metallopeptidase activity"/>
    <property type="evidence" value="ECO:0007669"/>
    <property type="project" value="UniProtKB-KW"/>
</dbReference>
<evidence type="ECO:0000256" key="7">
    <source>
        <dbReference type="ARBA" id="ARBA00023049"/>
    </source>
</evidence>
<dbReference type="GO" id="GO:0006508">
    <property type="term" value="P:proteolysis"/>
    <property type="evidence" value="ECO:0007669"/>
    <property type="project" value="UniProtKB-KW"/>
</dbReference>
<feature type="domain" description="Peptidase M43 pregnancy-associated plasma-A" evidence="11">
    <location>
        <begin position="176"/>
        <end position="313"/>
    </location>
</feature>
<evidence type="ECO:0000259" key="12">
    <source>
        <dbReference type="Pfam" id="PF18962"/>
    </source>
</evidence>
<dbReference type="CDD" id="cd04275">
    <property type="entry name" value="ZnMc_pappalysin_like"/>
    <property type="match status" value="1"/>
</dbReference>
<dbReference type="OrthoDB" id="6278496at2"/>
<dbReference type="Pfam" id="PF20009">
    <property type="entry name" value="GEVED"/>
    <property type="match status" value="1"/>
</dbReference>
<dbReference type="Pfam" id="PF18962">
    <property type="entry name" value="Por_Secre_tail"/>
    <property type="match status" value="1"/>
</dbReference>
<dbReference type="AlphaFoldDB" id="A0A1H3EXV4"/>
<dbReference type="EMBL" id="FNOV01000003">
    <property type="protein sequence ID" value="SDX83653.1"/>
    <property type="molecule type" value="Genomic_DNA"/>
</dbReference>
<evidence type="ECO:0000256" key="5">
    <source>
        <dbReference type="ARBA" id="ARBA00022801"/>
    </source>
</evidence>
<dbReference type="STRING" id="651662.SAMN04488069_103355"/>
<evidence type="ECO:0000256" key="3">
    <source>
        <dbReference type="ARBA" id="ARBA00022723"/>
    </source>
</evidence>
<keyword evidence="5" id="KW-0378">Hydrolase</keyword>
<sequence length="578" mass="60841">MKKNLYAMLLGLLGLSTAPAAWAQQEPLPTKRDCATMEVLERQLAADPTLALRLRGIEAQTEAFLDNPVAYRATGTLTIPVVVHVLYNTASQNVSDAQIASQLAVLNEDFNKLNADVSKVPSAFASRAADVGIEFVLAKRDPSGNATTGIERKQTSVTSWSSDDRIKSTSTGGLNAWPAGQYLNLWVGKLGGGLLGYAQFPGGPASTDGVVITTTGFGRGGSSGAPFNLGRTTTHEVGHWLNLRHIWGDANCGNDLVSDTPTQQTSNGGCPSFPKVTCSNGPNGDMFMNYMDYTDDACMYMFSSGQSSRMNALFASGGSRASLLTSNGGTAPGGSGTPPPPPPTTVSYCASKGSNVSYEWIDLVKLGSINRASGADGGYYNGTALSTTIAAGSSQTINISTGFASSAYTENWRVYIDYNQDGDFSDAGETVVSGSSSSSGTLSATFTVPTSARTGSTRMRVTMSDNAATTSCGNFSYGETEDYTVNISGGSGARLLATAEQAGYRVYPNPATDVLNIEIPSTVDARAVLVSVYDMRGAEVKTARFEGSMLHIENLAKGIYLLRISDGQQVSHQRFVKQ</sequence>
<feature type="region of interest" description="Disordered" evidence="9">
    <location>
        <begin position="325"/>
        <end position="347"/>
    </location>
</feature>
<accession>A0A1H3EXV4</accession>
<dbReference type="GO" id="GO:0046872">
    <property type="term" value="F:metal ion binding"/>
    <property type="evidence" value="ECO:0007669"/>
    <property type="project" value="UniProtKB-KW"/>
</dbReference>
<evidence type="ECO:0000256" key="6">
    <source>
        <dbReference type="ARBA" id="ARBA00022833"/>
    </source>
</evidence>
<proteinExistence type="inferred from homology"/>
<dbReference type="InterPro" id="IPR026444">
    <property type="entry name" value="Secre_tail"/>
</dbReference>
<keyword evidence="15" id="KW-1185">Reference proteome</keyword>
<keyword evidence="8" id="KW-1015">Disulfide bond</keyword>
<dbReference type="SUPFAM" id="SSF55486">
    <property type="entry name" value="Metalloproteases ('zincins'), catalytic domain"/>
    <property type="match status" value="1"/>
</dbReference>
<evidence type="ECO:0000256" key="8">
    <source>
        <dbReference type="ARBA" id="ARBA00023157"/>
    </source>
</evidence>
<dbReference type="RefSeq" id="WP_092738659.1">
    <property type="nucleotide sequence ID" value="NZ_FNOV01000003.1"/>
</dbReference>
<organism evidence="14 15">
    <name type="scientific">Hymenobacter psychrophilus</name>
    <dbReference type="NCBI Taxonomy" id="651662"/>
    <lineage>
        <taxon>Bacteria</taxon>
        <taxon>Pseudomonadati</taxon>
        <taxon>Bacteroidota</taxon>
        <taxon>Cytophagia</taxon>
        <taxon>Cytophagales</taxon>
        <taxon>Hymenobacteraceae</taxon>
        <taxon>Hymenobacter</taxon>
    </lineage>
</organism>
<keyword evidence="2" id="KW-0645">Protease</keyword>
<evidence type="ECO:0000256" key="1">
    <source>
        <dbReference type="ARBA" id="ARBA00008721"/>
    </source>
</evidence>
<evidence type="ECO:0000313" key="14">
    <source>
        <dbReference type="EMBL" id="SDX83653.1"/>
    </source>
</evidence>
<reference evidence="15" key="1">
    <citation type="submission" date="2016-10" db="EMBL/GenBank/DDBJ databases">
        <authorList>
            <person name="Varghese N."/>
            <person name="Submissions S."/>
        </authorList>
    </citation>
    <scope>NUCLEOTIDE SEQUENCE [LARGE SCALE GENOMIC DNA]</scope>
    <source>
        <strain evidence="15">CGMCC 1.8975</strain>
    </source>
</reference>
<dbReference type="PANTHER" id="PTHR47466:SF1">
    <property type="entry name" value="METALLOPROTEASE MEP1 (AFU_ORTHOLOGUE AFUA_1G07730)-RELATED"/>
    <property type="match status" value="1"/>
</dbReference>
<keyword evidence="3" id="KW-0479">Metal-binding</keyword>
<feature type="domain" description="GEVED" evidence="13">
    <location>
        <begin position="411"/>
        <end position="486"/>
    </location>
</feature>
<evidence type="ECO:0000256" key="4">
    <source>
        <dbReference type="ARBA" id="ARBA00022729"/>
    </source>
</evidence>
<feature type="chain" id="PRO_5011450563" evidence="10">
    <location>
        <begin position="24"/>
        <end position="578"/>
    </location>
</feature>
<evidence type="ECO:0000259" key="11">
    <source>
        <dbReference type="Pfam" id="PF05572"/>
    </source>
</evidence>
<protein>
    <submittedName>
        <fullName evidence="14">Por secretion system C-terminal sorting domain-containing protein</fullName>
    </submittedName>
</protein>
<evidence type="ECO:0000256" key="10">
    <source>
        <dbReference type="SAM" id="SignalP"/>
    </source>
</evidence>
<dbReference type="Gene3D" id="3.40.390.10">
    <property type="entry name" value="Collagenase (Catalytic Domain)"/>
    <property type="match status" value="1"/>
</dbReference>
<keyword evidence="4 10" id="KW-0732">Signal</keyword>
<evidence type="ECO:0000256" key="2">
    <source>
        <dbReference type="ARBA" id="ARBA00022670"/>
    </source>
</evidence>
<evidence type="ECO:0000313" key="15">
    <source>
        <dbReference type="Proteomes" id="UP000199249"/>
    </source>
</evidence>
<dbReference type="PANTHER" id="PTHR47466">
    <property type="match status" value="1"/>
</dbReference>
<evidence type="ECO:0000259" key="13">
    <source>
        <dbReference type="Pfam" id="PF20009"/>
    </source>
</evidence>
<keyword evidence="6" id="KW-0862">Zinc</keyword>
<dbReference type="NCBIfam" id="TIGR04183">
    <property type="entry name" value="Por_Secre_tail"/>
    <property type="match status" value="1"/>
</dbReference>
<dbReference type="InterPro" id="IPR045474">
    <property type="entry name" value="GEVED"/>
</dbReference>
<gene>
    <name evidence="14" type="ORF">SAMN04488069_103355</name>
</gene>
<comment type="similarity">
    <text evidence="1">Belongs to the peptidase M43B family.</text>
</comment>
<dbReference type="InterPro" id="IPR024079">
    <property type="entry name" value="MetalloPept_cat_dom_sf"/>
</dbReference>